<gene>
    <name evidence="1" type="ORF">MYCFIDRAFT_172602</name>
</gene>
<dbReference type="GeneID" id="19332824"/>
<dbReference type="KEGG" id="pfj:MYCFIDRAFT_172602"/>
<name>M3A744_PSEFD</name>
<dbReference type="VEuPathDB" id="FungiDB:MYCFIDRAFT_172602"/>
<evidence type="ECO:0000313" key="2">
    <source>
        <dbReference type="Proteomes" id="UP000016932"/>
    </source>
</evidence>
<sequence>MTIALELKLYELYNEEFNIIDGCTFAAKTVSPPIGGRSLVPTDVLNVVGAIDLLSTCGDQPISFKSLIGLPLCSVWRKSDIGVGILHVIQAPRPWSAINQSVAMLCI</sequence>
<dbReference type="HOGENOM" id="CLU_2211113_0_0_1"/>
<protein>
    <submittedName>
        <fullName evidence="1">Uncharacterized protein</fullName>
    </submittedName>
</protein>
<dbReference type="EMBL" id="KB446556">
    <property type="protein sequence ID" value="EME86909.1"/>
    <property type="molecule type" value="Genomic_DNA"/>
</dbReference>
<reference evidence="1 2" key="1">
    <citation type="journal article" date="2012" name="PLoS Pathog.">
        <title>Diverse lifestyles and strategies of plant pathogenesis encoded in the genomes of eighteen Dothideomycetes fungi.</title>
        <authorList>
            <person name="Ohm R.A."/>
            <person name="Feau N."/>
            <person name="Henrissat B."/>
            <person name="Schoch C.L."/>
            <person name="Horwitz B.A."/>
            <person name="Barry K.W."/>
            <person name="Condon B.J."/>
            <person name="Copeland A.C."/>
            <person name="Dhillon B."/>
            <person name="Glaser F."/>
            <person name="Hesse C.N."/>
            <person name="Kosti I."/>
            <person name="LaButti K."/>
            <person name="Lindquist E.A."/>
            <person name="Lucas S."/>
            <person name="Salamov A.A."/>
            <person name="Bradshaw R.E."/>
            <person name="Ciuffetti L."/>
            <person name="Hamelin R.C."/>
            <person name="Kema G.H.J."/>
            <person name="Lawrence C."/>
            <person name="Scott J.A."/>
            <person name="Spatafora J.W."/>
            <person name="Turgeon B.G."/>
            <person name="de Wit P.J.G.M."/>
            <person name="Zhong S."/>
            <person name="Goodwin S.B."/>
            <person name="Grigoriev I.V."/>
        </authorList>
    </citation>
    <scope>NUCLEOTIDE SEQUENCE [LARGE SCALE GENOMIC DNA]</scope>
    <source>
        <strain evidence="1 2">CIRAD86</strain>
    </source>
</reference>
<evidence type="ECO:0000313" key="1">
    <source>
        <dbReference type="EMBL" id="EME86909.1"/>
    </source>
</evidence>
<dbReference type="Proteomes" id="UP000016932">
    <property type="component" value="Unassembled WGS sequence"/>
</dbReference>
<accession>M3A744</accession>
<organism evidence="1 2">
    <name type="scientific">Pseudocercospora fijiensis (strain CIRAD86)</name>
    <name type="common">Black leaf streak disease fungus</name>
    <name type="synonym">Mycosphaerella fijiensis</name>
    <dbReference type="NCBI Taxonomy" id="383855"/>
    <lineage>
        <taxon>Eukaryota</taxon>
        <taxon>Fungi</taxon>
        <taxon>Dikarya</taxon>
        <taxon>Ascomycota</taxon>
        <taxon>Pezizomycotina</taxon>
        <taxon>Dothideomycetes</taxon>
        <taxon>Dothideomycetidae</taxon>
        <taxon>Mycosphaerellales</taxon>
        <taxon>Mycosphaerellaceae</taxon>
        <taxon>Pseudocercospora</taxon>
    </lineage>
</organism>
<proteinExistence type="predicted"/>
<dbReference type="RefSeq" id="XP_007924024.1">
    <property type="nucleotide sequence ID" value="XM_007925833.1"/>
</dbReference>
<dbReference type="AlphaFoldDB" id="M3A744"/>
<keyword evidence="2" id="KW-1185">Reference proteome</keyword>